<dbReference type="EMBL" id="AYSO01000013">
    <property type="protein sequence ID" value="KIE47977.1"/>
    <property type="molecule type" value="Genomic_DNA"/>
</dbReference>
<evidence type="ECO:0000256" key="8">
    <source>
        <dbReference type="ARBA" id="ARBA00022881"/>
    </source>
</evidence>
<dbReference type="PROSITE" id="PS50893">
    <property type="entry name" value="ABC_TRANSPORTER_2"/>
    <property type="match status" value="2"/>
</dbReference>
<feature type="domain" description="ABC transporter" evidence="14">
    <location>
        <begin position="1"/>
        <end position="434"/>
    </location>
</feature>
<sequence>MKEIKIKNAHMHNLKNIDITIPKDKLIVVTGVSGSGKSSLVFDLIFEEGRKQYLQSLGMSLEFDDNKFDNITGLSPTIAVKQNLVRQTNSRSTVGSKTGILNMLALLFSNDGKIVNEETNFNIEDDEKLDSSYFSYTSPNGICMKCGGRGKYFNVNLDKIIPNNEITMQQVFQNIGATSGYMNLLQRKYHEYFYTPFNQLPYDLKDELIYGIPTNNSNNVSYCIERVLHNRYLHGESLKGIYEMETCESCHGFRVGEEARSVFLNHRHIGEIGNMTLSQVRNYLKELLSQNTLTEFGVKMTNTILKKINALIKVRLGHLTLYREMPSLSGGELQRIFLNSHLDSGMDSLIYIFDEPTSGLHEFEKQEILQAILKLKKSGNTVIIVEHDKSTIKLAEHIIDVGPKAGVYGGDIVYQGNFEGLLNAKHSITGKYLSGGTPFPVRQRKNLPKANMKHITIHNAKTNNLKDLTVSIPLNQMVGIGGVSGSGKSSLISKTLLPLLKNNFYKNTQRKQFEDDYDETPPLLRPIVNQIDGMEYIQDYVEISQAPIGRKMNSTPISYLGLWDKIRTLFSQQPKAMQNNLSAGHFSFNSKGACSVCKGSGLETISIGNDIHFDRSCHECNGKRFNHDTLSIKFKDKDIYDVLEMSITEALTFFEDTKISFKPLKVLEQIGMGYIKLGQPIPTLSGGEAQRIKLAKEIGKQKKGNILYILDEPSTGLSQYDTAKLITLLDELIIDGNSVIVIEHDLDILSSCDWIIELGKGGGIEGGNILAEGTPEELKENKDSLTGRYL</sequence>
<evidence type="ECO:0000256" key="6">
    <source>
        <dbReference type="ARBA" id="ARBA00022769"/>
    </source>
</evidence>
<reference evidence="15 16" key="1">
    <citation type="journal article" date="2015" name="Infect. Genet. Evol.">
        <title>Genomic sequences of six botulinum neurotoxin-producing strains representing three clostridial species illustrate the mobility and diversity of botulinum neurotoxin genes.</title>
        <authorList>
            <person name="Smith T.J."/>
            <person name="Hill K.K."/>
            <person name="Xie G."/>
            <person name="Foley B.T."/>
            <person name="Williamson C.H."/>
            <person name="Foster J.T."/>
            <person name="Johnson S.L."/>
            <person name="Chertkov O."/>
            <person name="Teshima H."/>
            <person name="Gibbons H.S."/>
            <person name="Johnsky L.A."/>
            <person name="Karavis M.A."/>
            <person name="Smith L.A."/>
        </authorList>
    </citation>
    <scope>NUCLEOTIDE SEQUENCE [LARGE SCALE GENOMIC DNA]</scope>
    <source>
        <strain evidence="15 16">CDC 2741</strain>
    </source>
</reference>
<gene>
    <name evidence="15" type="ORF">U732_3645</name>
</gene>
<keyword evidence="9" id="KW-0238">DNA-binding</keyword>
<dbReference type="GO" id="GO:0005737">
    <property type="term" value="C:cytoplasm"/>
    <property type="evidence" value="ECO:0007669"/>
    <property type="project" value="UniProtKB-SubCell"/>
</dbReference>
<dbReference type="PANTHER" id="PTHR43152:SF3">
    <property type="entry name" value="UVRABC SYSTEM PROTEIN A"/>
    <property type="match status" value="1"/>
</dbReference>
<keyword evidence="10" id="KW-0234">DNA repair</keyword>
<dbReference type="InterPro" id="IPR003593">
    <property type="entry name" value="AAA+_ATPase"/>
</dbReference>
<evidence type="ECO:0000256" key="1">
    <source>
        <dbReference type="ARBA" id="ARBA00004496"/>
    </source>
</evidence>
<proteinExistence type="inferred from homology"/>
<dbReference type="PANTHER" id="PTHR43152">
    <property type="entry name" value="UVRABC SYSTEM PROTEIN A"/>
    <property type="match status" value="1"/>
</dbReference>
<accession>A0A0C1R3A9</accession>
<keyword evidence="4" id="KW-0547">Nucleotide-binding</keyword>
<dbReference type="SUPFAM" id="SSF52540">
    <property type="entry name" value="P-loop containing nucleoside triphosphate hydrolases"/>
    <property type="match status" value="2"/>
</dbReference>
<evidence type="ECO:0000256" key="4">
    <source>
        <dbReference type="ARBA" id="ARBA00022741"/>
    </source>
</evidence>
<keyword evidence="2" id="KW-0963">Cytoplasm</keyword>
<evidence type="ECO:0000259" key="14">
    <source>
        <dbReference type="PROSITE" id="PS50893"/>
    </source>
</evidence>
<evidence type="ECO:0000313" key="16">
    <source>
        <dbReference type="Proteomes" id="UP000031366"/>
    </source>
</evidence>
<dbReference type="InterPro" id="IPR027417">
    <property type="entry name" value="P-loop_NTPase"/>
</dbReference>
<dbReference type="Gene3D" id="3.40.50.300">
    <property type="entry name" value="P-loop containing nucleotide triphosphate hydrolases"/>
    <property type="match status" value="2"/>
</dbReference>
<dbReference type="Proteomes" id="UP000031366">
    <property type="component" value="Unassembled WGS sequence"/>
</dbReference>
<dbReference type="InterPro" id="IPR003439">
    <property type="entry name" value="ABC_transporter-like_ATP-bd"/>
</dbReference>
<keyword evidence="8" id="KW-0267">Excision nuclease</keyword>
<dbReference type="Gene3D" id="1.10.8.280">
    <property type="entry name" value="ABC transporter ATPase domain-like"/>
    <property type="match status" value="1"/>
</dbReference>
<comment type="caution">
    <text evidence="15">The sequence shown here is derived from an EMBL/GenBank/DDBJ whole genome shotgun (WGS) entry which is preliminary data.</text>
</comment>
<dbReference type="GO" id="GO:0004518">
    <property type="term" value="F:nuclease activity"/>
    <property type="evidence" value="ECO:0007669"/>
    <property type="project" value="UniProtKB-KW"/>
</dbReference>
<evidence type="ECO:0000256" key="10">
    <source>
        <dbReference type="ARBA" id="ARBA00023204"/>
    </source>
</evidence>
<evidence type="ECO:0000256" key="2">
    <source>
        <dbReference type="ARBA" id="ARBA00022490"/>
    </source>
</evidence>
<dbReference type="SMART" id="SM00382">
    <property type="entry name" value="AAA"/>
    <property type="match status" value="2"/>
</dbReference>
<dbReference type="GO" id="GO:0005524">
    <property type="term" value="F:ATP binding"/>
    <property type="evidence" value="ECO:0007669"/>
    <property type="project" value="UniProtKB-KW"/>
</dbReference>
<feature type="domain" description="ABC transporter" evidence="14">
    <location>
        <begin position="442"/>
        <end position="785"/>
    </location>
</feature>
<comment type="similarity">
    <text evidence="11">Belongs to the ABC transporter superfamily. UvrA family.</text>
</comment>
<dbReference type="CDD" id="cd03270">
    <property type="entry name" value="ABC_UvrA_I"/>
    <property type="match status" value="1"/>
</dbReference>
<name>A0A0C1R3A9_9CLOT</name>
<dbReference type="GO" id="GO:0006281">
    <property type="term" value="P:DNA repair"/>
    <property type="evidence" value="ECO:0007669"/>
    <property type="project" value="UniProtKB-KW"/>
</dbReference>
<dbReference type="OrthoDB" id="9809851at2"/>
<dbReference type="InterPro" id="IPR017871">
    <property type="entry name" value="ABC_transporter-like_CS"/>
</dbReference>
<keyword evidence="6" id="KW-0228">DNA excision</keyword>
<evidence type="ECO:0000256" key="7">
    <source>
        <dbReference type="ARBA" id="ARBA00022840"/>
    </source>
</evidence>
<keyword evidence="3" id="KW-0677">Repeat</keyword>
<dbReference type="PROSITE" id="PS00211">
    <property type="entry name" value="ABC_TRANSPORTER_1"/>
    <property type="match status" value="1"/>
</dbReference>
<dbReference type="GO" id="GO:0016887">
    <property type="term" value="F:ATP hydrolysis activity"/>
    <property type="evidence" value="ECO:0007669"/>
    <property type="project" value="InterPro"/>
</dbReference>
<evidence type="ECO:0000256" key="13">
    <source>
        <dbReference type="ARBA" id="ARBA00042156"/>
    </source>
</evidence>
<evidence type="ECO:0000256" key="12">
    <source>
        <dbReference type="ARBA" id="ARBA00039316"/>
    </source>
</evidence>
<protein>
    <recommendedName>
        <fullName evidence="12">UvrABC system protein A</fullName>
    </recommendedName>
    <alternativeName>
        <fullName evidence="13">Excinuclease ABC subunit A</fullName>
    </alternativeName>
</protein>
<evidence type="ECO:0000256" key="5">
    <source>
        <dbReference type="ARBA" id="ARBA00022763"/>
    </source>
</evidence>
<dbReference type="AlphaFoldDB" id="A0A0C1R3A9"/>
<organism evidence="15 16">
    <name type="scientific">Clostridium argentinense CDC 2741</name>
    <dbReference type="NCBI Taxonomy" id="1418104"/>
    <lineage>
        <taxon>Bacteria</taxon>
        <taxon>Bacillati</taxon>
        <taxon>Bacillota</taxon>
        <taxon>Clostridia</taxon>
        <taxon>Eubacteriales</taxon>
        <taxon>Clostridiaceae</taxon>
        <taxon>Clostridium</taxon>
    </lineage>
</organism>
<dbReference type="RefSeq" id="WP_080619014.1">
    <property type="nucleotide sequence ID" value="NZ_AYSO01000013.1"/>
</dbReference>
<dbReference type="GO" id="GO:0003677">
    <property type="term" value="F:DNA binding"/>
    <property type="evidence" value="ECO:0007669"/>
    <property type="project" value="UniProtKB-KW"/>
</dbReference>
<evidence type="ECO:0000313" key="15">
    <source>
        <dbReference type="EMBL" id="KIE47977.1"/>
    </source>
</evidence>
<comment type="subcellular location">
    <subcellularLocation>
        <location evidence="1">Cytoplasm</location>
    </subcellularLocation>
</comment>
<evidence type="ECO:0000256" key="9">
    <source>
        <dbReference type="ARBA" id="ARBA00023125"/>
    </source>
</evidence>
<dbReference type="Gene3D" id="1.20.1580.10">
    <property type="entry name" value="ABC transporter ATPase like domain"/>
    <property type="match status" value="2"/>
</dbReference>
<keyword evidence="16" id="KW-1185">Reference proteome</keyword>
<evidence type="ECO:0000256" key="3">
    <source>
        <dbReference type="ARBA" id="ARBA00022737"/>
    </source>
</evidence>
<keyword evidence="5" id="KW-0227">DNA damage</keyword>
<dbReference type="STRING" id="29341.RSJ17_17735"/>
<evidence type="ECO:0000256" key="11">
    <source>
        <dbReference type="ARBA" id="ARBA00038000"/>
    </source>
</evidence>
<keyword evidence="7" id="KW-0067">ATP-binding</keyword>